<evidence type="ECO:0000256" key="2">
    <source>
        <dbReference type="ARBA" id="ARBA00022630"/>
    </source>
</evidence>
<evidence type="ECO:0000256" key="1">
    <source>
        <dbReference type="ARBA" id="ARBA00007992"/>
    </source>
</evidence>
<keyword evidence="6" id="KW-0732">Signal</keyword>
<dbReference type="AlphaFoldDB" id="A0A5N6TYV9"/>
<evidence type="ECO:0000256" key="3">
    <source>
        <dbReference type="ARBA" id="ARBA00022827"/>
    </source>
</evidence>
<comment type="similarity">
    <text evidence="1">Belongs to the paxM FAD-dependent monooxygenase family.</text>
</comment>
<dbReference type="Gene3D" id="3.50.50.60">
    <property type="entry name" value="FAD/NAD(P)-binding domain"/>
    <property type="match status" value="1"/>
</dbReference>
<keyword evidence="3" id="KW-0274">FAD</keyword>
<evidence type="ECO:0000256" key="6">
    <source>
        <dbReference type="SAM" id="SignalP"/>
    </source>
</evidence>
<feature type="transmembrane region" description="Helical" evidence="5">
    <location>
        <begin position="451"/>
        <end position="471"/>
    </location>
</feature>
<dbReference type="GO" id="GO:0004497">
    <property type="term" value="F:monooxygenase activity"/>
    <property type="evidence" value="ECO:0007669"/>
    <property type="project" value="InterPro"/>
</dbReference>
<dbReference type="InterPro" id="IPR036188">
    <property type="entry name" value="FAD/NAD-bd_sf"/>
</dbReference>
<keyword evidence="4" id="KW-0560">Oxidoreductase</keyword>
<name>A0A5N6TYV9_ASPAV</name>
<accession>A0A5N6TYV9</accession>
<reference evidence="8 9" key="1">
    <citation type="submission" date="2019-04" db="EMBL/GenBank/DDBJ databases">
        <title>Friends and foes A comparative genomics study of 23 Aspergillus species from section Flavi.</title>
        <authorList>
            <consortium name="DOE Joint Genome Institute"/>
            <person name="Kjaerbolling I."/>
            <person name="Vesth T."/>
            <person name="Frisvad J.C."/>
            <person name="Nybo J.L."/>
            <person name="Theobald S."/>
            <person name="Kildgaard S."/>
            <person name="Isbrandt T."/>
            <person name="Kuo A."/>
            <person name="Sato A."/>
            <person name="Lyhne E.K."/>
            <person name="Kogle M.E."/>
            <person name="Wiebenga A."/>
            <person name="Kun R.S."/>
            <person name="Lubbers R.J."/>
            <person name="Makela M.R."/>
            <person name="Barry K."/>
            <person name="Chovatia M."/>
            <person name="Clum A."/>
            <person name="Daum C."/>
            <person name="Haridas S."/>
            <person name="He G."/>
            <person name="LaButti K."/>
            <person name="Lipzen A."/>
            <person name="Mondo S."/>
            <person name="Riley R."/>
            <person name="Salamov A."/>
            <person name="Simmons B.A."/>
            <person name="Magnuson J.K."/>
            <person name="Henrissat B."/>
            <person name="Mortensen U.H."/>
            <person name="Larsen T.O."/>
            <person name="Devries R.P."/>
            <person name="Grigoriev I.V."/>
            <person name="Machida M."/>
            <person name="Baker S.E."/>
            <person name="Andersen M.R."/>
        </authorList>
    </citation>
    <scope>NUCLEOTIDE SEQUENCE [LARGE SCALE GENOMIC DNA]</scope>
    <source>
        <strain evidence="8 9">IBT 18842</strain>
    </source>
</reference>
<dbReference type="Pfam" id="PF01494">
    <property type="entry name" value="FAD_binding_3"/>
    <property type="match status" value="1"/>
</dbReference>
<dbReference type="PANTHER" id="PTHR47356">
    <property type="entry name" value="FAD-DEPENDENT MONOOXYGENASE ASQG-RELATED"/>
    <property type="match status" value="1"/>
</dbReference>
<keyword evidence="9" id="KW-1185">Reference proteome</keyword>
<dbReference type="PANTHER" id="PTHR47356:SF2">
    <property type="entry name" value="FAD-BINDING DOMAIN-CONTAINING PROTEIN-RELATED"/>
    <property type="match status" value="1"/>
</dbReference>
<dbReference type="InterPro" id="IPR050562">
    <property type="entry name" value="FAD_mOase_fung"/>
</dbReference>
<feature type="chain" id="PRO_5025043165" description="FAD-binding domain-containing protein" evidence="6">
    <location>
        <begin position="22"/>
        <end position="478"/>
    </location>
</feature>
<keyword evidence="2" id="KW-0285">Flavoprotein</keyword>
<evidence type="ECO:0000313" key="9">
    <source>
        <dbReference type="Proteomes" id="UP000325780"/>
    </source>
</evidence>
<sequence length="478" mass="53633">MGKRPFKVIIVGGSISGLTLAHCLDRAGIDYVVLEKHHDIHPQLGASIVIFPNGGRILEQLGMFRQIEELSQKFSRIHSCFPGGFYYDNDAPKKIKDMFGLQFTILERRQVLQVLYSELRDKTRVHAGRNVAHISPTDSGVSVTTEDGTQYDGDLVVGADGVHSVVRSEMWRIADLQQPGLISQKEKSSMTVEYICIFGISNSIPGVKYWDHVIRYNSNVTLLVFPGTENGVFWLLIQRLDQKYTYPNVPRFGKEEAVARCESLADLAVWEEVRFGDIWEQRRTFHMTALEEGLLDRWNYGRMVCIGDSVSKITPNQGQGANTAIEAAAGLANVLHALTQEPNGERPSEGEITHLLEQFNRTQHRRLLGVHQAARLVTRLESFDGLANYIFARYVAPRCGDLTVAGIARVSTSGPVLDYIPLTERSGKYWTTVAARTTWKSNLAYPVTKALVNYGTVLFPIACLWLSYSVVAPRFLQW</sequence>
<keyword evidence="5" id="KW-0472">Membrane</keyword>
<dbReference type="EMBL" id="ML742068">
    <property type="protein sequence ID" value="KAE8151568.1"/>
    <property type="molecule type" value="Genomic_DNA"/>
</dbReference>
<dbReference type="SUPFAM" id="SSF51905">
    <property type="entry name" value="FAD/NAD(P)-binding domain"/>
    <property type="match status" value="1"/>
</dbReference>
<dbReference type="OrthoDB" id="10029326at2759"/>
<keyword evidence="5" id="KW-1133">Transmembrane helix</keyword>
<keyword evidence="5" id="KW-0812">Transmembrane</keyword>
<dbReference type="PRINTS" id="PR00420">
    <property type="entry name" value="RNGMNOXGNASE"/>
</dbReference>
<evidence type="ECO:0000256" key="5">
    <source>
        <dbReference type="SAM" id="Phobius"/>
    </source>
</evidence>
<evidence type="ECO:0000256" key="4">
    <source>
        <dbReference type="ARBA" id="ARBA00023002"/>
    </source>
</evidence>
<dbReference type="Proteomes" id="UP000325780">
    <property type="component" value="Unassembled WGS sequence"/>
</dbReference>
<evidence type="ECO:0000313" key="8">
    <source>
        <dbReference type="EMBL" id="KAE8151568.1"/>
    </source>
</evidence>
<gene>
    <name evidence="8" type="ORF">BDV25DRAFT_171339</name>
</gene>
<feature type="domain" description="FAD-binding" evidence="7">
    <location>
        <begin position="7"/>
        <end position="340"/>
    </location>
</feature>
<evidence type="ECO:0000259" key="7">
    <source>
        <dbReference type="Pfam" id="PF01494"/>
    </source>
</evidence>
<dbReference type="GO" id="GO:0071949">
    <property type="term" value="F:FAD binding"/>
    <property type="evidence" value="ECO:0007669"/>
    <property type="project" value="InterPro"/>
</dbReference>
<protein>
    <recommendedName>
        <fullName evidence="7">FAD-binding domain-containing protein</fullName>
    </recommendedName>
</protein>
<feature type="signal peptide" evidence="6">
    <location>
        <begin position="1"/>
        <end position="21"/>
    </location>
</feature>
<dbReference type="InterPro" id="IPR002938">
    <property type="entry name" value="FAD-bd"/>
</dbReference>
<proteinExistence type="inferred from homology"/>
<organism evidence="8 9">
    <name type="scientific">Aspergillus avenaceus</name>
    <dbReference type="NCBI Taxonomy" id="36643"/>
    <lineage>
        <taxon>Eukaryota</taxon>
        <taxon>Fungi</taxon>
        <taxon>Dikarya</taxon>
        <taxon>Ascomycota</taxon>
        <taxon>Pezizomycotina</taxon>
        <taxon>Eurotiomycetes</taxon>
        <taxon>Eurotiomycetidae</taxon>
        <taxon>Eurotiales</taxon>
        <taxon>Aspergillaceae</taxon>
        <taxon>Aspergillus</taxon>
        <taxon>Aspergillus subgen. Circumdati</taxon>
    </lineage>
</organism>